<accession>A0A914VTV7</accession>
<dbReference type="PROSITE" id="PS50262">
    <property type="entry name" value="G_PROTEIN_RECEP_F1_2"/>
    <property type="match status" value="1"/>
</dbReference>
<proteinExistence type="predicted"/>
<comment type="subcellular location">
    <subcellularLocation>
        <location evidence="1">Membrane</location>
    </subcellularLocation>
</comment>
<dbReference type="WBParaSite" id="PSAMB.scaffold2383size23480.g17662.t1">
    <property type="protein sequence ID" value="PSAMB.scaffold2383size23480.g17662.t1"/>
    <property type="gene ID" value="PSAMB.scaffold2383size23480.g17662"/>
</dbReference>
<keyword evidence="3 5" id="KW-1133">Transmembrane helix</keyword>
<keyword evidence="7" id="KW-1185">Reference proteome</keyword>
<feature type="transmembrane region" description="Helical" evidence="5">
    <location>
        <begin position="35"/>
        <end position="62"/>
    </location>
</feature>
<dbReference type="InterPro" id="IPR017452">
    <property type="entry name" value="GPCR_Rhodpsn_7TM"/>
</dbReference>
<dbReference type="PRINTS" id="PR00237">
    <property type="entry name" value="GPCRRHODOPSN"/>
</dbReference>
<feature type="domain" description="G-protein coupled receptors family 1 profile" evidence="6">
    <location>
        <begin position="52"/>
        <end position="85"/>
    </location>
</feature>
<protein>
    <submittedName>
        <fullName evidence="8">G-protein coupled receptors family 1 profile domain-containing protein</fullName>
    </submittedName>
</protein>
<evidence type="ECO:0000313" key="7">
    <source>
        <dbReference type="Proteomes" id="UP000887566"/>
    </source>
</evidence>
<dbReference type="AlphaFoldDB" id="A0A914VTV7"/>
<dbReference type="InterPro" id="IPR000276">
    <property type="entry name" value="GPCR_Rhodpsn"/>
</dbReference>
<sequence>MDNITGLVVLWKCADAGSVPAPNAHTEVLLLCPSLIMIAVFPAALALGTVLGNLLVIVAVVLNSRLARRGTSVLIVNLAIADLLV</sequence>
<name>A0A914VTV7_9BILA</name>
<evidence type="ECO:0000256" key="1">
    <source>
        <dbReference type="ARBA" id="ARBA00004370"/>
    </source>
</evidence>
<evidence type="ECO:0000256" key="3">
    <source>
        <dbReference type="ARBA" id="ARBA00022989"/>
    </source>
</evidence>
<evidence type="ECO:0000256" key="5">
    <source>
        <dbReference type="SAM" id="Phobius"/>
    </source>
</evidence>
<keyword evidence="4 5" id="KW-0472">Membrane</keyword>
<evidence type="ECO:0000256" key="4">
    <source>
        <dbReference type="ARBA" id="ARBA00023136"/>
    </source>
</evidence>
<dbReference type="Proteomes" id="UP000887566">
    <property type="component" value="Unplaced"/>
</dbReference>
<keyword evidence="2 5" id="KW-0812">Transmembrane</keyword>
<dbReference type="SUPFAM" id="SSF81321">
    <property type="entry name" value="Family A G protein-coupled receptor-like"/>
    <property type="match status" value="1"/>
</dbReference>
<dbReference type="GO" id="GO:0004930">
    <property type="term" value="F:G protein-coupled receptor activity"/>
    <property type="evidence" value="ECO:0007669"/>
    <property type="project" value="InterPro"/>
</dbReference>
<evidence type="ECO:0000313" key="8">
    <source>
        <dbReference type="WBParaSite" id="PSAMB.scaffold2383size23480.g17662.t1"/>
    </source>
</evidence>
<dbReference type="Gene3D" id="1.20.1070.10">
    <property type="entry name" value="Rhodopsin 7-helix transmembrane proteins"/>
    <property type="match status" value="1"/>
</dbReference>
<reference evidence="8" key="1">
    <citation type="submission" date="2022-11" db="UniProtKB">
        <authorList>
            <consortium name="WormBaseParasite"/>
        </authorList>
    </citation>
    <scope>IDENTIFICATION</scope>
</reference>
<evidence type="ECO:0000256" key="2">
    <source>
        <dbReference type="ARBA" id="ARBA00022692"/>
    </source>
</evidence>
<organism evidence="7 8">
    <name type="scientific">Plectus sambesii</name>
    <dbReference type="NCBI Taxonomy" id="2011161"/>
    <lineage>
        <taxon>Eukaryota</taxon>
        <taxon>Metazoa</taxon>
        <taxon>Ecdysozoa</taxon>
        <taxon>Nematoda</taxon>
        <taxon>Chromadorea</taxon>
        <taxon>Plectida</taxon>
        <taxon>Plectina</taxon>
        <taxon>Plectoidea</taxon>
        <taxon>Plectidae</taxon>
        <taxon>Plectus</taxon>
    </lineage>
</organism>
<dbReference type="GO" id="GO:0016020">
    <property type="term" value="C:membrane"/>
    <property type="evidence" value="ECO:0007669"/>
    <property type="project" value="UniProtKB-SubCell"/>
</dbReference>
<evidence type="ECO:0000259" key="6">
    <source>
        <dbReference type="PROSITE" id="PS50262"/>
    </source>
</evidence>